<reference evidence="2" key="1">
    <citation type="journal article" date="2014" name="Int. J. Syst. Evol. Microbiol.">
        <title>Complete genome of a new Firmicutes species belonging to the dominant human colonic microbiota ('Ruminococcus bicirculans') reveals two chromosomes and a selective capacity to utilize plant glucans.</title>
        <authorList>
            <consortium name="NISC Comparative Sequencing Program"/>
            <person name="Wegmann U."/>
            <person name="Louis P."/>
            <person name="Goesmann A."/>
            <person name="Henrissat B."/>
            <person name="Duncan S.H."/>
            <person name="Flint H.J."/>
        </authorList>
    </citation>
    <scope>NUCLEOTIDE SEQUENCE</scope>
    <source>
        <strain evidence="2">CECT 8869</strain>
    </source>
</reference>
<dbReference type="Pfam" id="PF08543">
    <property type="entry name" value="Phos_pyr_kin"/>
    <property type="match status" value="1"/>
</dbReference>
<protein>
    <submittedName>
        <fullName evidence="2">Bifunctional hydroxymethylpyrimidine kinase/phosphomethylpyrimidine kinase</fullName>
        <ecNumber evidence="2">2.7.1.49</ecNumber>
        <ecNumber evidence="2">2.7.4.7</ecNumber>
    </submittedName>
</protein>
<keyword evidence="3" id="KW-1185">Reference proteome</keyword>
<sequence>MEKHGSGCVLSSALASNLALDIGLEDAARNAKKYTEEYLNSHPSLLGLHKKIITE</sequence>
<comment type="caution">
    <text evidence="2">The sequence shown here is derived from an EMBL/GenBank/DDBJ whole genome shotgun (WGS) entry which is preliminary data.</text>
</comment>
<dbReference type="InterPro" id="IPR029056">
    <property type="entry name" value="Ribokinase-like"/>
</dbReference>
<dbReference type="EC" id="2.7.4.7" evidence="2"/>
<evidence type="ECO:0000259" key="1">
    <source>
        <dbReference type="Pfam" id="PF08543"/>
    </source>
</evidence>
<dbReference type="SUPFAM" id="SSF53613">
    <property type="entry name" value="Ribokinase-like"/>
    <property type="match status" value="1"/>
</dbReference>
<evidence type="ECO:0000313" key="3">
    <source>
        <dbReference type="Proteomes" id="UP001168579"/>
    </source>
</evidence>
<dbReference type="InterPro" id="IPR013749">
    <property type="entry name" value="PM/HMP-P_kinase-1"/>
</dbReference>
<name>A0ABT8RL37_9FLAO</name>
<organism evidence="2 3">
    <name type="scientific">Maribacter confluentis</name>
    <dbReference type="NCBI Taxonomy" id="1656093"/>
    <lineage>
        <taxon>Bacteria</taxon>
        <taxon>Pseudomonadati</taxon>
        <taxon>Bacteroidota</taxon>
        <taxon>Flavobacteriia</taxon>
        <taxon>Flavobacteriales</taxon>
        <taxon>Flavobacteriaceae</taxon>
        <taxon>Maribacter</taxon>
    </lineage>
</organism>
<accession>A0ABT8RL37</accession>
<dbReference type="RefSeq" id="WP_304434883.1">
    <property type="nucleotide sequence ID" value="NZ_JAUKUC010000001.1"/>
</dbReference>
<evidence type="ECO:0000313" key="2">
    <source>
        <dbReference type="EMBL" id="MDO1511629.1"/>
    </source>
</evidence>
<dbReference type="Gene3D" id="3.40.1190.20">
    <property type="match status" value="1"/>
</dbReference>
<keyword evidence="2" id="KW-0418">Kinase</keyword>
<reference evidence="2" key="2">
    <citation type="submission" date="2023-06" db="EMBL/GenBank/DDBJ databases">
        <authorList>
            <person name="Lucena T."/>
            <person name="Sun Q."/>
        </authorList>
    </citation>
    <scope>NUCLEOTIDE SEQUENCE</scope>
    <source>
        <strain evidence="2">CECT 8869</strain>
    </source>
</reference>
<dbReference type="EC" id="2.7.1.49" evidence="2"/>
<dbReference type="GO" id="GO:0008902">
    <property type="term" value="F:hydroxymethylpyrimidine kinase activity"/>
    <property type="evidence" value="ECO:0007669"/>
    <property type="project" value="UniProtKB-EC"/>
</dbReference>
<dbReference type="EMBL" id="JAUKUC010000001">
    <property type="protein sequence ID" value="MDO1511629.1"/>
    <property type="molecule type" value="Genomic_DNA"/>
</dbReference>
<proteinExistence type="predicted"/>
<gene>
    <name evidence="2" type="ORF">Q2T41_02980</name>
</gene>
<dbReference type="GO" id="GO:0008972">
    <property type="term" value="F:phosphomethylpyrimidine kinase activity"/>
    <property type="evidence" value="ECO:0007669"/>
    <property type="project" value="UniProtKB-EC"/>
</dbReference>
<feature type="domain" description="Pyridoxamine kinase/Phosphomethylpyrimidine kinase" evidence="1">
    <location>
        <begin position="2"/>
        <end position="45"/>
    </location>
</feature>
<dbReference type="Proteomes" id="UP001168579">
    <property type="component" value="Unassembled WGS sequence"/>
</dbReference>
<keyword evidence="2" id="KW-0808">Transferase</keyword>